<keyword evidence="3" id="KW-1185">Reference proteome</keyword>
<keyword evidence="1" id="KW-1133">Transmembrane helix</keyword>
<dbReference type="AlphaFoldDB" id="A0A9W7DEF1"/>
<feature type="transmembrane region" description="Helical" evidence="1">
    <location>
        <begin position="274"/>
        <end position="292"/>
    </location>
</feature>
<protein>
    <submittedName>
        <fullName evidence="2">Unnamed protein product</fullName>
    </submittedName>
</protein>
<evidence type="ECO:0000256" key="1">
    <source>
        <dbReference type="SAM" id="Phobius"/>
    </source>
</evidence>
<proteinExistence type="predicted"/>
<dbReference type="EMBL" id="BSXU01001192">
    <property type="protein sequence ID" value="GMG24821.1"/>
    <property type="molecule type" value="Genomic_DNA"/>
</dbReference>
<name>A0A9W7DEF1_AMBMO</name>
<keyword evidence="1" id="KW-0472">Membrane</keyword>
<keyword evidence="1" id="KW-0812">Transmembrane</keyword>
<organism evidence="2 3">
    <name type="scientific">Ambrosiozyma monospora</name>
    <name type="common">Yeast</name>
    <name type="synonym">Endomycopsis monosporus</name>
    <dbReference type="NCBI Taxonomy" id="43982"/>
    <lineage>
        <taxon>Eukaryota</taxon>
        <taxon>Fungi</taxon>
        <taxon>Dikarya</taxon>
        <taxon>Ascomycota</taxon>
        <taxon>Saccharomycotina</taxon>
        <taxon>Pichiomycetes</taxon>
        <taxon>Pichiales</taxon>
        <taxon>Pichiaceae</taxon>
        <taxon>Ambrosiozyma</taxon>
    </lineage>
</organism>
<comment type="caution">
    <text evidence="2">The sequence shown here is derived from an EMBL/GenBank/DDBJ whole genome shotgun (WGS) entry which is preliminary data.</text>
</comment>
<dbReference type="Proteomes" id="UP001165063">
    <property type="component" value="Unassembled WGS sequence"/>
</dbReference>
<feature type="transmembrane region" description="Helical" evidence="1">
    <location>
        <begin position="312"/>
        <end position="330"/>
    </location>
</feature>
<evidence type="ECO:0000313" key="2">
    <source>
        <dbReference type="EMBL" id="GMG24821.1"/>
    </source>
</evidence>
<evidence type="ECO:0000313" key="3">
    <source>
        <dbReference type="Proteomes" id="UP001165063"/>
    </source>
</evidence>
<gene>
    <name evidence="2" type="ORF">Amon01_000300600</name>
</gene>
<accession>A0A9W7DEF1</accession>
<sequence length="462" mass="53635">MNTEQHHTYTNIDNTAYIEQVFLLAERSISKTSLRVPFHDIGMPGIAEFDCLLTRIRCLLDAEMQKHEKGGKVSLDSINCVLQLIAICFSMPIDFGFELSDGMEIKCKRVFMGSGFRRSVKEYIQFEDTGLLTGNGVSQRFDEAYIASVRRLSGVDNPTKKLGFCLDEIIHGVLYFSDFLERTRKMTIISKESYYESELRTHVMTVLQSCRNIMKPIVKLSVDVDSYYDEFKSDVLVLRSDDKLSMWPCRIKGLDVISQKSEQVEFPGQSFHSASWMVIVSNFNLLFAYYFMVDSENPVKFRYQVTSDDSFSLPYFYFFCLLIYINYSNMKEITNCSSEKYDFKQTYSSIKKAIQQLWKTEFKSMKMDQRLISPNLSKPIVTSICENYSISIATTNDLELESTQFLCGPYHKYILFVLSSEDYITLFKPKLKRRLSDSDKIVIKLLNDDQLRKHYELAKSII</sequence>
<reference evidence="2" key="1">
    <citation type="submission" date="2023-04" db="EMBL/GenBank/DDBJ databases">
        <title>Ambrosiozyma monospora NBRC 1965.</title>
        <authorList>
            <person name="Ichikawa N."/>
            <person name="Sato H."/>
            <person name="Tonouchi N."/>
        </authorList>
    </citation>
    <scope>NUCLEOTIDE SEQUENCE</scope>
    <source>
        <strain evidence="2">NBRC 1965</strain>
    </source>
</reference>